<comment type="subunit">
    <text evidence="8">V-ATPase is a heteromultimeric enzyme made up of two complexes: the ATP-hydrolytic V1 complex and the proton translocation V0 complex. The V1 complex consists of three catalytic AB heterodimers that form a heterohexamer, three peripheral stalks each consisting of EG heterodimers, one central rotor including subunits D and F, and the regulatory subunits C and H. The proton translocation complex V0 consists of the proton transport subunit a, a ring of proteolipid subunits c9c'', rotary subunit d, subunits e and f, and the accessory subunits.</text>
</comment>
<comment type="function">
    <text evidence="8">Proton-conducting pore forming of the V0 complex of vacuolar(H+)-ATPase (V-ATPase), a multisubunit enzyme composed of a peripheral complex (V1) that hydrolyzes ATP and a membrane integral complex (V0) that translocates protons. V-ATPase is responsible for acidifying and maintaining the pH of intracellular compartments and in some cell types, is targeted to the plasma membrane, where it is responsible for acidifying the extracellular environment.</text>
</comment>
<comment type="similarity">
    <text evidence="2 8">Belongs to the V-ATPase proteolipid subunit family.</text>
</comment>
<dbReference type="AlphaFoldDB" id="A0A814UBR0"/>
<dbReference type="InterPro" id="IPR000245">
    <property type="entry name" value="ATPase_proteolipid_csu"/>
</dbReference>
<dbReference type="Proteomes" id="UP000663860">
    <property type="component" value="Unassembled WGS sequence"/>
</dbReference>
<dbReference type="CDD" id="cd18177">
    <property type="entry name" value="ATP-synt_Vo_c_ATP6F_rpt1"/>
    <property type="match status" value="1"/>
</dbReference>
<evidence type="ECO:0000256" key="6">
    <source>
        <dbReference type="ARBA" id="ARBA00023065"/>
    </source>
</evidence>
<evidence type="ECO:0000256" key="2">
    <source>
        <dbReference type="ARBA" id="ARBA00007296"/>
    </source>
</evidence>
<dbReference type="SUPFAM" id="SSF81333">
    <property type="entry name" value="F1F0 ATP synthase subunit C"/>
    <property type="match status" value="1"/>
</dbReference>
<dbReference type="PANTHER" id="PTHR10263">
    <property type="entry name" value="V-TYPE PROTON ATPASE PROTEOLIPID SUBUNIT"/>
    <property type="match status" value="1"/>
</dbReference>
<keyword evidence="4 8" id="KW-0812">Transmembrane</keyword>
<feature type="transmembrane region" description="Helical" evidence="8">
    <location>
        <begin position="48"/>
        <end position="70"/>
    </location>
</feature>
<dbReference type="InterPro" id="IPR002379">
    <property type="entry name" value="ATPase_proteolipid_c-like_dom"/>
</dbReference>
<feature type="transmembrane region" description="Helical" evidence="8">
    <location>
        <begin position="90"/>
        <end position="115"/>
    </location>
</feature>
<gene>
    <name evidence="10" type="ORF">IZO911_LOCUS26977</name>
</gene>
<feature type="transmembrane region" description="Helical" evidence="8">
    <location>
        <begin position="6"/>
        <end position="27"/>
    </location>
</feature>
<dbReference type="GO" id="GO:0033179">
    <property type="term" value="C:proton-transporting V-type ATPase, V0 domain"/>
    <property type="evidence" value="ECO:0007669"/>
    <property type="project" value="InterPro"/>
</dbReference>
<accession>A0A814UBR0</accession>
<reference evidence="10" key="1">
    <citation type="submission" date="2021-02" db="EMBL/GenBank/DDBJ databases">
        <authorList>
            <person name="Nowell W R."/>
        </authorList>
    </citation>
    <scope>NUCLEOTIDE SEQUENCE</scope>
</reference>
<evidence type="ECO:0000313" key="11">
    <source>
        <dbReference type="Proteomes" id="UP000663860"/>
    </source>
</evidence>
<evidence type="ECO:0000256" key="7">
    <source>
        <dbReference type="ARBA" id="ARBA00023136"/>
    </source>
</evidence>
<protein>
    <recommendedName>
        <fullName evidence="9">V-ATPase proteolipid subunit C-like domain-containing protein</fullName>
    </recommendedName>
</protein>
<dbReference type="GO" id="GO:0046961">
    <property type="term" value="F:proton-transporting ATPase activity, rotational mechanism"/>
    <property type="evidence" value="ECO:0007669"/>
    <property type="project" value="InterPro"/>
</dbReference>
<keyword evidence="5 8" id="KW-1133">Transmembrane helix</keyword>
<comment type="subcellular location">
    <subcellularLocation>
        <location evidence="1">Membrane</location>
        <topology evidence="1">Multi-pass membrane protein</topology>
    </subcellularLocation>
</comment>
<keyword evidence="3 8" id="KW-0813">Transport</keyword>
<keyword evidence="7 8" id="KW-0472">Membrane</keyword>
<proteinExistence type="inferred from homology"/>
<evidence type="ECO:0000256" key="5">
    <source>
        <dbReference type="ARBA" id="ARBA00022989"/>
    </source>
</evidence>
<name>A0A814UBR0_9BILA</name>
<comment type="caution">
    <text evidence="10">The sequence shown here is derived from an EMBL/GenBank/DDBJ whole genome shotgun (WGS) entry which is preliminary data.</text>
</comment>
<dbReference type="EMBL" id="CAJNOE010000359">
    <property type="protein sequence ID" value="CAF1172460.1"/>
    <property type="molecule type" value="Genomic_DNA"/>
</dbReference>
<dbReference type="Gene3D" id="1.20.120.610">
    <property type="entry name" value="lithium bound rotor ring of v- atpase"/>
    <property type="match status" value="1"/>
</dbReference>
<evidence type="ECO:0000259" key="9">
    <source>
        <dbReference type="Pfam" id="PF00137"/>
    </source>
</evidence>
<dbReference type="Pfam" id="PF00137">
    <property type="entry name" value="ATP-synt_C"/>
    <property type="match status" value="1"/>
</dbReference>
<dbReference type="PRINTS" id="PR00122">
    <property type="entry name" value="VACATPASE"/>
</dbReference>
<evidence type="ECO:0000256" key="8">
    <source>
        <dbReference type="RuleBase" id="RU363060"/>
    </source>
</evidence>
<organism evidence="10 11">
    <name type="scientific">Adineta steineri</name>
    <dbReference type="NCBI Taxonomy" id="433720"/>
    <lineage>
        <taxon>Eukaryota</taxon>
        <taxon>Metazoa</taxon>
        <taxon>Spiralia</taxon>
        <taxon>Gnathifera</taxon>
        <taxon>Rotifera</taxon>
        <taxon>Eurotatoria</taxon>
        <taxon>Bdelloidea</taxon>
        <taxon>Adinetida</taxon>
        <taxon>Adinetidae</taxon>
        <taxon>Adineta</taxon>
    </lineage>
</organism>
<dbReference type="InterPro" id="IPR035921">
    <property type="entry name" value="F/V-ATP_Csub_sf"/>
</dbReference>
<sequence>MSTSYLSKGALSAGVGLAIYAGLTYMLTGYGFRFDIGWFLLSISPYQWALVGIALAVSLSVLGAALGIFATGVSIIGGGVKAPRIRTKNLISIIMCEAVAIYGLIMGIVISDSYLRLIKHRDQIRDNRILLETHQREYERLLRVHARSQSLQSLNNI</sequence>
<evidence type="ECO:0000256" key="3">
    <source>
        <dbReference type="ARBA" id="ARBA00022448"/>
    </source>
</evidence>
<feature type="domain" description="V-ATPase proteolipid subunit C-like" evidence="9">
    <location>
        <begin position="52"/>
        <end position="110"/>
    </location>
</feature>
<evidence type="ECO:0000256" key="4">
    <source>
        <dbReference type="ARBA" id="ARBA00022692"/>
    </source>
</evidence>
<evidence type="ECO:0000313" key="10">
    <source>
        <dbReference type="EMBL" id="CAF1172460.1"/>
    </source>
</evidence>
<evidence type="ECO:0000256" key="1">
    <source>
        <dbReference type="ARBA" id="ARBA00004141"/>
    </source>
</evidence>
<keyword evidence="6 8" id="KW-0406">Ion transport</keyword>